<name>A0A6M2BJS6_9GAMM</name>
<reference evidence="1 2" key="1">
    <citation type="journal article" date="2014" name="Int. J. Syst. Evol. Microbiol.">
        <title>Solimonas terrae sp. nov., isolated from soil.</title>
        <authorList>
            <person name="Kim S.J."/>
            <person name="Moon J.Y."/>
            <person name="Weon H.Y."/>
            <person name="Ahn J.H."/>
            <person name="Chen W.M."/>
            <person name="Kwon S.W."/>
        </authorList>
    </citation>
    <scope>NUCLEOTIDE SEQUENCE [LARGE SCALE GENOMIC DNA]</scope>
    <source>
        <strain evidence="1 2">KIS83-12</strain>
    </source>
</reference>
<keyword evidence="2" id="KW-1185">Reference proteome</keyword>
<sequence length="88" mass="9291">MNDARRTPTDDTAASVETLRPLGSIESHSPDMLCRWSQGGLPDEMLKLPNQLRGCPDHPGAVCVAGSAPCSTQPDCPLAIRPAPRPGT</sequence>
<comment type="caution">
    <text evidence="1">The sequence shown here is derived from an EMBL/GenBank/DDBJ whole genome shotgun (WGS) entry which is preliminary data.</text>
</comment>
<organism evidence="1 2">
    <name type="scientific">Solimonas terrae</name>
    <dbReference type="NCBI Taxonomy" id="1396819"/>
    <lineage>
        <taxon>Bacteria</taxon>
        <taxon>Pseudomonadati</taxon>
        <taxon>Pseudomonadota</taxon>
        <taxon>Gammaproteobacteria</taxon>
        <taxon>Nevskiales</taxon>
        <taxon>Nevskiaceae</taxon>
        <taxon>Solimonas</taxon>
    </lineage>
</organism>
<dbReference type="EMBL" id="JAAMOW010000001">
    <property type="protein sequence ID" value="NGY03202.1"/>
    <property type="molecule type" value="Genomic_DNA"/>
</dbReference>
<dbReference type="AlphaFoldDB" id="A0A6M2BJS6"/>
<accession>A0A6M2BJS6</accession>
<gene>
    <name evidence="1" type="ORF">G7Y85_00340</name>
</gene>
<evidence type="ECO:0000313" key="1">
    <source>
        <dbReference type="EMBL" id="NGY03202.1"/>
    </source>
</evidence>
<evidence type="ECO:0000313" key="2">
    <source>
        <dbReference type="Proteomes" id="UP000472676"/>
    </source>
</evidence>
<dbReference type="RefSeq" id="WP_166250628.1">
    <property type="nucleotide sequence ID" value="NZ_JAAMOW010000001.1"/>
</dbReference>
<proteinExistence type="predicted"/>
<protein>
    <submittedName>
        <fullName evidence="1">Uncharacterized protein</fullName>
    </submittedName>
</protein>
<dbReference type="Proteomes" id="UP000472676">
    <property type="component" value="Unassembled WGS sequence"/>
</dbReference>